<keyword evidence="3 6" id="KW-0349">Heme</keyword>
<dbReference type="PANTHER" id="PTHR24305">
    <property type="entry name" value="CYTOCHROME P450"/>
    <property type="match status" value="1"/>
</dbReference>
<keyword evidence="6" id="KW-0560">Oxidoreductase</keyword>
<dbReference type="InterPro" id="IPR002401">
    <property type="entry name" value="Cyt_P450_E_grp-I"/>
</dbReference>
<gene>
    <name evidence="7" type="ORF">SCAR479_00639</name>
</gene>
<comment type="caution">
    <text evidence="7">The sequence shown here is derived from an EMBL/GenBank/DDBJ whole genome shotgun (WGS) entry which is preliminary data.</text>
</comment>
<dbReference type="PROSITE" id="PS00086">
    <property type="entry name" value="CYTOCHROME_P450"/>
    <property type="match status" value="1"/>
</dbReference>
<organism evidence="7 8">
    <name type="scientific">Seiridium cardinale</name>
    <dbReference type="NCBI Taxonomy" id="138064"/>
    <lineage>
        <taxon>Eukaryota</taxon>
        <taxon>Fungi</taxon>
        <taxon>Dikarya</taxon>
        <taxon>Ascomycota</taxon>
        <taxon>Pezizomycotina</taxon>
        <taxon>Sordariomycetes</taxon>
        <taxon>Xylariomycetidae</taxon>
        <taxon>Amphisphaeriales</taxon>
        <taxon>Sporocadaceae</taxon>
        <taxon>Seiridium</taxon>
    </lineage>
</organism>
<evidence type="ECO:0000256" key="1">
    <source>
        <dbReference type="ARBA" id="ARBA00001971"/>
    </source>
</evidence>
<keyword evidence="8" id="KW-1185">Reference proteome</keyword>
<reference evidence="7 8" key="1">
    <citation type="submission" date="2024-02" db="EMBL/GenBank/DDBJ databases">
        <title>First draft genome assembly of two strains of Seiridium cardinale.</title>
        <authorList>
            <person name="Emiliani G."/>
            <person name="Scali E."/>
        </authorList>
    </citation>
    <scope>NUCLEOTIDE SEQUENCE [LARGE SCALE GENOMIC DNA]</scope>
    <source>
        <strain evidence="7 8">BM-138-000479</strain>
    </source>
</reference>
<evidence type="ECO:0000256" key="6">
    <source>
        <dbReference type="RuleBase" id="RU000461"/>
    </source>
</evidence>
<comment type="cofactor">
    <cofactor evidence="1">
        <name>heme</name>
        <dbReference type="ChEBI" id="CHEBI:30413"/>
    </cofactor>
</comment>
<dbReference type="SUPFAM" id="SSF48264">
    <property type="entry name" value="Cytochrome P450"/>
    <property type="match status" value="1"/>
</dbReference>
<keyword evidence="5 6" id="KW-0408">Iron</keyword>
<dbReference type="EMBL" id="JARVKM010000001">
    <property type="protein sequence ID" value="KAK9784080.1"/>
    <property type="molecule type" value="Genomic_DNA"/>
</dbReference>
<dbReference type="PRINTS" id="PR00463">
    <property type="entry name" value="EP450I"/>
</dbReference>
<dbReference type="Pfam" id="PF00067">
    <property type="entry name" value="p450"/>
    <property type="match status" value="2"/>
</dbReference>
<evidence type="ECO:0000313" key="8">
    <source>
        <dbReference type="Proteomes" id="UP001465668"/>
    </source>
</evidence>
<dbReference type="PRINTS" id="PR00385">
    <property type="entry name" value="P450"/>
</dbReference>
<dbReference type="Proteomes" id="UP001465668">
    <property type="component" value="Unassembled WGS sequence"/>
</dbReference>
<comment type="similarity">
    <text evidence="2 6">Belongs to the cytochrome P450 family.</text>
</comment>
<evidence type="ECO:0000256" key="4">
    <source>
        <dbReference type="ARBA" id="ARBA00022723"/>
    </source>
</evidence>
<protein>
    <submittedName>
        <fullName evidence="7">Cytochrome P450 monooxygenase</fullName>
    </submittedName>
</protein>
<evidence type="ECO:0000256" key="5">
    <source>
        <dbReference type="ARBA" id="ARBA00023004"/>
    </source>
</evidence>
<name>A0ABR2YA36_9PEZI</name>
<sequence>MNLQFSTSAVGAAAAVLLTAVVLLYRAALPKPIHGVPYKKGSEKRLLGDASDSSQILKWRNETQEVFSYMRKLATDLNSPVFQLFMRPMGRPWVIITDFREAYDICTNRREEFDRSAFTGEVFGPIVPNSHIQFATDDLWRSHRQLLRDTMSPSFVASVIGPVIHRSASGLVSLWKTKARLAGGQPFDAEQDLARCLVDLIVSSSFGYDVKSLKTHEDSLSQKVVKGESDSPMVFTAGEDTEACTSLITLASGVGMAIRSPFPKIVLPLALRFLPSFASAQRYTHNMISEQASAAWNKFSKAVRIDRDEQITSAMDLLVLREVQMARKEGRESRLDLPVVRDELLAFLFAGQETTGSTIGWSLKYLAINQDIQKKMREELRGSHKRAAQIPGGVPTSQEIVDTHIPYVEAFIAENHRFAVTISCMIRHTIKDAVVLGHVIPKGSDIFCLTNGPSYQSPSAPVDESLRSKSSQEAKDKFGVWDEANVGEFRPERWLEMQPNGELRFNPFAGPSNPFGVGPRACFGIKWANLIIKTMVTQIVWNFDIQETPEDLAGFEASDGASHRAQKTFVRLVALQ</sequence>
<dbReference type="InterPro" id="IPR050121">
    <property type="entry name" value="Cytochrome_P450_monoxygenase"/>
</dbReference>
<evidence type="ECO:0000313" key="7">
    <source>
        <dbReference type="EMBL" id="KAK9784080.1"/>
    </source>
</evidence>
<dbReference type="PANTHER" id="PTHR24305:SF232">
    <property type="entry name" value="P450, PUTATIVE (EUROFUNG)-RELATED"/>
    <property type="match status" value="1"/>
</dbReference>
<keyword evidence="4 6" id="KW-0479">Metal-binding</keyword>
<dbReference type="GO" id="GO:0004497">
    <property type="term" value="F:monooxygenase activity"/>
    <property type="evidence" value="ECO:0007669"/>
    <property type="project" value="UniProtKB-KW"/>
</dbReference>
<dbReference type="Gene3D" id="1.10.630.10">
    <property type="entry name" value="Cytochrome P450"/>
    <property type="match status" value="1"/>
</dbReference>
<dbReference type="InterPro" id="IPR017972">
    <property type="entry name" value="Cyt_P450_CS"/>
</dbReference>
<accession>A0ABR2YA36</accession>
<evidence type="ECO:0000256" key="3">
    <source>
        <dbReference type="ARBA" id="ARBA00022617"/>
    </source>
</evidence>
<evidence type="ECO:0000256" key="2">
    <source>
        <dbReference type="ARBA" id="ARBA00010617"/>
    </source>
</evidence>
<proteinExistence type="inferred from homology"/>
<dbReference type="InterPro" id="IPR036396">
    <property type="entry name" value="Cyt_P450_sf"/>
</dbReference>
<dbReference type="InterPro" id="IPR001128">
    <property type="entry name" value="Cyt_P450"/>
</dbReference>
<keyword evidence="6 7" id="KW-0503">Monooxygenase</keyword>